<dbReference type="SUPFAM" id="SSF53098">
    <property type="entry name" value="Ribonuclease H-like"/>
    <property type="match status" value="1"/>
</dbReference>
<evidence type="ECO:0000313" key="2">
    <source>
        <dbReference type="EMBL" id="OLP76241.1"/>
    </source>
</evidence>
<proteinExistence type="predicted"/>
<dbReference type="Proteomes" id="UP000186817">
    <property type="component" value="Unassembled WGS sequence"/>
</dbReference>
<feature type="compositionally biased region" description="Pro residues" evidence="1">
    <location>
        <begin position="109"/>
        <end position="120"/>
    </location>
</feature>
<comment type="caution">
    <text evidence="2">The sequence shown here is derived from an EMBL/GenBank/DDBJ whole genome shotgun (WGS) entry which is preliminary data.</text>
</comment>
<protein>
    <recommendedName>
        <fullName evidence="4">3'-5' exonuclease domain-containing protein</fullName>
    </recommendedName>
</protein>
<dbReference type="InterPro" id="IPR012337">
    <property type="entry name" value="RNaseH-like_sf"/>
</dbReference>
<keyword evidence="3" id="KW-1185">Reference proteome</keyword>
<dbReference type="GO" id="GO:0003676">
    <property type="term" value="F:nucleic acid binding"/>
    <property type="evidence" value="ECO:0007669"/>
    <property type="project" value="InterPro"/>
</dbReference>
<name>A0A1Q9BZY7_SYMMI</name>
<gene>
    <name evidence="2" type="ORF">AK812_SmicGene43847</name>
</gene>
<organism evidence="2 3">
    <name type="scientific">Symbiodinium microadriaticum</name>
    <name type="common">Dinoflagellate</name>
    <name type="synonym">Zooxanthella microadriatica</name>
    <dbReference type="NCBI Taxonomy" id="2951"/>
    <lineage>
        <taxon>Eukaryota</taxon>
        <taxon>Sar</taxon>
        <taxon>Alveolata</taxon>
        <taxon>Dinophyceae</taxon>
        <taxon>Suessiales</taxon>
        <taxon>Symbiodiniaceae</taxon>
        <taxon>Symbiodinium</taxon>
    </lineage>
</organism>
<reference evidence="2 3" key="1">
    <citation type="submission" date="2016-02" db="EMBL/GenBank/DDBJ databases">
        <title>Genome analysis of coral dinoflagellate symbionts highlights evolutionary adaptations to a symbiotic lifestyle.</title>
        <authorList>
            <person name="Aranda M."/>
            <person name="Li Y."/>
            <person name="Liew Y.J."/>
            <person name="Baumgarten S."/>
            <person name="Simakov O."/>
            <person name="Wilson M."/>
            <person name="Piel J."/>
            <person name="Ashoor H."/>
            <person name="Bougouffa S."/>
            <person name="Bajic V.B."/>
            <person name="Ryu T."/>
            <person name="Ravasi T."/>
            <person name="Bayer T."/>
            <person name="Micklem G."/>
            <person name="Kim H."/>
            <person name="Bhak J."/>
            <person name="Lajeunesse T.C."/>
            <person name="Voolstra C.R."/>
        </authorList>
    </citation>
    <scope>NUCLEOTIDE SEQUENCE [LARGE SCALE GENOMIC DNA]</scope>
    <source>
        <strain evidence="2 3">CCMP2467</strain>
    </source>
</reference>
<dbReference type="AlphaFoldDB" id="A0A1Q9BZY7"/>
<dbReference type="OrthoDB" id="435104at2759"/>
<sequence length="265" mass="29612">MLFIICPADTLPLTKAQLVQTREEAEAVLPELLSQRVVGVDCEGVALGRWGRLCLCQAGTQVPTIAPSFQACTVVVQEAATQCGRRAHPKSGVAETEAMVNPDGSAPPKLEPTPPSTPPKRPMRRRLSWRSGLRGADIWREPEKAPKEVKEVQPISKELPPKLPRQAKHRQTLTDAAEYHEAAIKIQRHWRQRPPRRVALLRLINSEARRRHQKRPSFQMRAAVCEDIARDTANDPTLKRGPSIWQLMQCSTVIKEVLEDACVCG</sequence>
<dbReference type="EMBL" id="LSRX01002088">
    <property type="protein sequence ID" value="OLP76241.1"/>
    <property type="molecule type" value="Genomic_DNA"/>
</dbReference>
<feature type="region of interest" description="Disordered" evidence="1">
    <location>
        <begin position="86"/>
        <end position="125"/>
    </location>
</feature>
<evidence type="ECO:0000313" key="3">
    <source>
        <dbReference type="Proteomes" id="UP000186817"/>
    </source>
</evidence>
<evidence type="ECO:0000256" key="1">
    <source>
        <dbReference type="SAM" id="MobiDB-lite"/>
    </source>
</evidence>
<evidence type="ECO:0008006" key="4">
    <source>
        <dbReference type="Google" id="ProtNLM"/>
    </source>
</evidence>
<dbReference type="Gene3D" id="3.30.420.10">
    <property type="entry name" value="Ribonuclease H-like superfamily/Ribonuclease H"/>
    <property type="match status" value="1"/>
</dbReference>
<accession>A0A1Q9BZY7</accession>
<dbReference type="InterPro" id="IPR036397">
    <property type="entry name" value="RNaseH_sf"/>
</dbReference>